<reference evidence="1 2" key="1">
    <citation type="submission" date="2014-11" db="EMBL/GenBank/DDBJ databases">
        <title>Genome sequencing of Pantoea rodasii ND03.</title>
        <authorList>
            <person name="Muhamad Yunos N.Y."/>
            <person name="Chan K.-G."/>
        </authorList>
    </citation>
    <scope>NUCLEOTIDE SEQUENCE [LARGE SCALE GENOMIC DNA]</scope>
    <source>
        <strain evidence="1 2">ND03</strain>
    </source>
</reference>
<name>A0A0B1R6S9_9GAMM</name>
<dbReference type="EMBL" id="JTJJ01000029">
    <property type="protein sequence ID" value="KHJ68718.1"/>
    <property type="molecule type" value="Genomic_DNA"/>
</dbReference>
<comment type="caution">
    <text evidence="1">The sequence shown here is derived from an EMBL/GenBank/DDBJ whole genome shotgun (WGS) entry which is preliminary data.</text>
</comment>
<evidence type="ECO:0000313" key="2">
    <source>
        <dbReference type="Proteomes" id="UP000030853"/>
    </source>
</evidence>
<protein>
    <submittedName>
        <fullName evidence="1">Uncharacterized protein</fullName>
    </submittedName>
</protein>
<dbReference type="AlphaFoldDB" id="A0A0B1R6S9"/>
<dbReference type="Proteomes" id="UP000030853">
    <property type="component" value="Unassembled WGS sequence"/>
</dbReference>
<evidence type="ECO:0000313" key="1">
    <source>
        <dbReference type="EMBL" id="KHJ68718.1"/>
    </source>
</evidence>
<sequence length="91" mass="10739">MISKEKALQIAKEYAVKSENAWDENYHEAEETVLHGEPVWIISTSDIKYNDELPWMLDHFPNPVYYYIRMTDGSCIATGNRRNEFQLINKK</sequence>
<proteinExistence type="predicted"/>
<gene>
    <name evidence="1" type="ORF">QU24_08145</name>
</gene>
<accession>A0A0B1R6S9</accession>
<organism evidence="1 2">
    <name type="scientific">Pantoea rodasii</name>
    <dbReference type="NCBI Taxonomy" id="1076549"/>
    <lineage>
        <taxon>Bacteria</taxon>
        <taxon>Pseudomonadati</taxon>
        <taxon>Pseudomonadota</taxon>
        <taxon>Gammaproteobacteria</taxon>
        <taxon>Enterobacterales</taxon>
        <taxon>Erwiniaceae</taxon>
        <taxon>Pantoea</taxon>
    </lineage>
</organism>
<dbReference type="RefSeq" id="WP_039329943.1">
    <property type="nucleotide sequence ID" value="NZ_JTJJ01000029.1"/>
</dbReference>